<protein>
    <submittedName>
        <fullName evidence="1">Uncharacterized protein</fullName>
    </submittedName>
</protein>
<dbReference type="AlphaFoldDB" id="A0AAV3ZIY0"/>
<evidence type="ECO:0000313" key="2">
    <source>
        <dbReference type="Proteomes" id="UP000735302"/>
    </source>
</evidence>
<reference evidence="1 2" key="1">
    <citation type="journal article" date="2021" name="Elife">
        <title>Chloroplast acquisition without the gene transfer in kleptoplastic sea slugs, Plakobranchus ocellatus.</title>
        <authorList>
            <person name="Maeda T."/>
            <person name="Takahashi S."/>
            <person name="Yoshida T."/>
            <person name="Shimamura S."/>
            <person name="Takaki Y."/>
            <person name="Nagai Y."/>
            <person name="Toyoda A."/>
            <person name="Suzuki Y."/>
            <person name="Arimoto A."/>
            <person name="Ishii H."/>
            <person name="Satoh N."/>
            <person name="Nishiyama T."/>
            <person name="Hasebe M."/>
            <person name="Maruyama T."/>
            <person name="Minagawa J."/>
            <person name="Obokata J."/>
            <person name="Shigenobu S."/>
        </authorList>
    </citation>
    <scope>NUCLEOTIDE SEQUENCE [LARGE SCALE GENOMIC DNA]</scope>
</reference>
<name>A0AAV3ZIY0_9GAST</name>
<gene>
    <name evidence="1" type="ORF">PoB_002210500</name>
</gene>
<accession>A0AAV3ZIY0</accession>
<comment type="caution">
    <text evidence="1">The sequence shown here is derived from an EMBL/GenBank/DDBJ whole genome shotgun (WGS) entry which is preliminary data.</text>
</comment>
<keyword evidence="2" id="KW-1185">Reference proteome</keyword>
<evidence type="ECO:0000313" key="1">
    <source>
        <dbReference type="EMBL" id="GFN95599.1"/>
    </source>
</evidence>
<proteinExistence type="predicted"/>
<organism evidence="1 2">
    <name type="scientific">Plakobranchus ocellatus</name>
    <dbReference type="NCBI Taxonomy" id="259542"/>
    <lineage>
        <taxon>Eukaryota</taxon>
        <taxon>Metazoa</taxon>
        <taxon>Spiralia</taxon>
        <taxon>Lophotrochozoa</taxon>
        <taxon>Mollusca</taxon>
        <taxon>Gastropoda</taxon>
        <taxon>Heterobranchia</taxon>
        <taxon>Euthyneura</taxon>
        <taxon>Panpulmonata</taxon>
        <taxon>Sacoglossa</taxon>
        <taxon>Placobranchoidea</taxon>
        <taxon>Plakobranchidae</taxon>
        <taxon>Plakobranchus</taxon>
    </lineage>
</organism>
<sequence>MPATYHYAQGPSGVETLVEPRSRIGHCWTCGRGQDSSYAVYYLYSHGWRGRGQRVNDGGRNREGGGGWIDTSRVGVHGVRVFARIV</sequence>
<dbReference type="EMBL" id="BLXT01002522">
    <property type="protein sequence ID" value="GFN95599.1"/>
    <property type="molecule type" value="Genomic_DNA"/>
</dbReference>
<dbReference type="Proteomes" id="UP000735302">
    <property type="component" value="Unassembled WGS sequence"/>
</dbReference>